<dbReference type="Gene3D" id="1.20.120.220">
    <property type="entry name" value="ATP synthase, F0 complex, subunit A"/>
    <property type="match status" value="1"/>
</dbReference>
<dbReference type="NCBIfam" id="TIGR01131">
    <property type="entry name" value="ATP_synt_6_or_A"/>
    <property type="match status" value="1"/>
</dbReference>
<dbReference type="Pfam" id="PF00119">
    <property type="entry name" value="ATP-synt_A"/>
    <property type="match status" value="1"/>
</dbReference>
<evidence type="ECO:0000256" key="10">
    <source>
        <dbReference type="ARBA" id="ARBA00023310"/>
    </source>
</evidence>
<dbReference type="PANTHER" id="PTHR11410">
    <property type="entry name" value="ATP SYNTHASE SUBUNIT A"/>
    <property type="match status" value="1"/>
</dbReference>
<keyword evidence="3 11" id="KW-0813">Transport</keyword>
<keyword evidence="10 11" id="KW-0066">ATP synthesis</keyword>
<comment type="subcellular location">
    <subcellularLocation>
        <location evidence="11 12">Cell membrane</location>
        <topology evidence="11 12">Multi-pass membrane protein</topology>
    </subcellularLocation>
    <subcellularLocation>
        <location evidence="1">Membrane</location>
        <topology evidence="1">Multi-pass membrane protein</topology>
    </subcellularLocation>
</comment>
<name>A0A7Y9DWL4_9PSEU</name>
<feature type="transmembrane region" description="Helical" evidence="11">
    <location>
        <begin position="251"/>
        <end position="270"/>
    </location>
</feature>
<feature type="transmembrane region" description="Helical" evidence="11">
    <location>
        <begin position="134"/>
        <end position="152"/>
    </location>
</feature>
<feature type="transmembrane region" description="Helical" evidence="11">
    <location>
        <begin position="226"/>
        <end position="245"/>
    </location>
</feature>
<evidence type="ECO:0000256" key="2">
    <source>
        <dbReference type="ARBA" id="ARBA00006810"/>
    </source>
</evidence>
<feature type="transmembrane region" description="Helical" evidence="11">
    <location>
        <begin position="47"/>
        <end position="64"/>
    </location>
</feature>
<evidence type="ECO:0000256" key="6">
    <source>
        <dbReference type="ARBA" id="ARBA00022781"/>
    </source>
</evidence>
<dbReference type="RefSeq" id="WP_179794494.1">
    <property type="nucleotide sequence ID" value="NZ_BAABHP010000021.1"/>
</dbReference>
<evidence type="ECO:0000256" key="4">
    <source>
        <dbReference type="ARBA" id="ARBA00022547"/>
    </source>
</evidence>
<keyword evidence="5 11" id="KW-0812">Transmembrane</keyword>
<feature type="transmembrane region" description="Helical" evidence="11">
    <location>
        <begin position="102"/>
        <end position="122"/>
    </location>
</feature>
<dbReference type="GO" id="GO:0005886">
    <property type="term" value="C:plasma membrane"/>
    <property type="evidence" value="ECO:0007669"/>
    <property type="project" value="UniProtKB-SubCell"/>
</dbReference>
<evidence type="ECO:0000256" key="3">
    <source>
        <dbReference type="ARBA" id="ARBA00022448"/>
    </source>
</evidence>
<accession>A0A7Y9DWL4</accession>
<dbReference type="PANTHER" id="PTHR11410:SF0">
    <property type="entry name" value="ATP SYNTHASE SUBUNIT A"/>
    <property type="match status" value="1"/>
</dbReference>
<evidence type="ECO:0000313" key="13">
    <source>
        <dbReference type="EMBL" id="NYD36873.1"/>
    </source>
</evidence>
<evidence type="ECO:0000256" key="12">
    <source>
        <dbReference type="RuleBase" id="RU000483"/>
    </source>
</evidence>
<dbReference type="InterPro" id="IPR000568">
    <property type="entry name" value="ATP_synth_F0_asu"/>
</dbReference>
<evidence type="ECO:0000313" key="14">
    <source>
        <dbReference type="Proteomes" id="UP000535890"/>
    </source>
</evidence>
<comment type="function">
    <text evidence="11 12">Key component of the proton channel; it plays a direct role in the translocation of protons across the membrane.</text>
</comment>
<keyword evidence="8 11" id="KW-0406">Ion transport</keyword>
<dbReference type="GO" id="GO:0046933">
    <property type="term" value="F:proton-transporting ATP synthase activity, rotational mechanism"/>
    <property type="evidence" value="ECO:0007669"/>
    <property type="project" value="UniProtKB-UniRule"/>
</dbReference>
<gene>
    <name evidence="11" type="primary">atpB</name>
    <name evidence="13" type="ORF">BJ983_002975</name>
</gene>
<evidence type="ECO:0000256" key="11">
    <source>
        <dbReference type="HAMAP-Rule" id="MF_01393"/>
    </source>
</evidence>
<dbReference type="EMBL" id="JACCBN010000001">
    <property type="protein sequence ID" value="NYD36873.1"/>
    <property type="molecule type" value="Genomic_DNA"/>
</dbReference>
<comment type="caution">
    <text evidence="13">The sequence shown here is derived from an EMBL/GenBank/DDBJ whole genome shotgun (WGS) entry which is preliminary data.</text>
</comment>
<keyword evidence="6 11" id="KW-0375">Hydrogen ion transport</keyword>
<comment type="similarity">
    <text evidence="2 11 12">Belongs to the ATPase A chain family.</text>
</comment>
<dbReference type="Proteomes" id="UP000535890">
    <property type="component" value="Unassembled WGS sequence"/>
</dbReference>
<dbReference type="HAMAP" id="MF_01393">
    <property type="entry name" value="ATP_synth_a_bact"/>
    <property type="match status" value="1"/>
</dbReference>
<dbReference type="PROSITE" id="PS00449">
    <property type="entry name" value="ATPASE_A"/>
    <property type="match status" value="1"/>
</dbReference>
<dbReference type="GO" id="GO:0045259">
    <property type="term" value="C:proton-transporting ATP synthase complex"/>
    <property type="evidence" value="ECO:0007669"/>
    <property type="project" value="UniProtKB-KW"/>
</dbReference>
<dbReference type="AlphaFoldDB" id="A0A7Y9DWL4"/>
<dbReference type="SUPFAM" id="SSF81336">
    <property type="entry name" value="F1F0 ATP synthase subunit A"/>
    <property type="match status" value="1"/>
</dbReference>
<dbReference type="PRINTS" id="PR00123">
    <property type="entry name" value="ATPASEA"/>
</dbReference>
<keyword evidence="9 11" id="KW-0472">Membrane</keyword>
<proteinExistence type="inferred from homology"/>
<keyword evidence="11" id="KW-1003">Cell membrane</keyword>
<keyword evidence="4 11" id="KW-0138">CF(0)</keyword>
<reference evidence="13 14" key="1">
    <citation type="submission" date="2020-07" db="EMBL/GenBank/DDBJ databases">
        <title>Sequencing the genomes of 1000 actinobacteria strains.</title>
        <authorList>
            <person name="Klenk H.-P."/>
        </authorList>
    </citation>
    <scope>NUCLEOTIDE SEQUENCE [LARGE SCALE GENOMIC DNA]</scope>
    <source>
        <strain evidence="13 14">DSM 45772</strain>
    </source>
</reference>
<keyword evidence="7 11" id="KW-1133">Transmembrane helix</keyword>
<evidence type="ECO:0000256" key="8">
    <source>
        <dbReference type="ARBA" id="ARBA00023065"/>
    </source>
</evidence>
<organism evidence="13 14">
    <name type="scientific">Actinomycetospora corticicola</name>
    <dbReference type="NCBI Taxonomy" id="663602"/>
    <lineage>
        <taxon>Bacteria</taxon>
        <taxon>Bacillati</taxon>
        <taxon>Actinomycetota</taxon>
        <taxon>Actinomycetes</taxon>
        <taxon>Pseudonocardiales</taxon>
        <taxon>Pseudonocardiaceae</taxon>
        <taxon>Actinomycetospora</taxon>
    </lineage>
</organism>
<feature type="transmembrane region" description="Helical" evidence="11">
    <location>
        <begin position="195"/>
        <end position="214"/>
    </location>
</feature>
<keyword evidence="14" id="KW-1185">Reference proteome</keyword>
<dbReference type="InterPro" id="IPR023011">
    <property type="entry name" value="ATP_synth_F0_asu_AS"/>
</dbReference>
<evidence type="ECO:0000256" key="7">
    <source>
        <dbReference type="ARBA" id="ARBA00022989"/>
    </source>
</evidence>
<dbReference type="InterPro" id="IPR045083">
    <property type="entry name" value="ATP_synth_F0_asu_bact/mt"/>
</dbReference>
<dbReference type="CDD" id="cd00310">
    <property type="entry name" value="ATP-synt_Fo_a_6"/>
    <property type="match status" value="1"/>
</dbReference>
<sequence>MISSLPTWLSQAPEPPAPGFKAPSGEDFNIPPMFEGVPVLEYVDKPVIQLIFSVVLILAFFTIATRSAQLLPGRTQWLAEKFHVLVRDSIARDNIGPEFRKYVPYLVALFAFLLVNNLFGIIPLIQFPTFSHPGMAYALAILTWLIYNIVGIRKQGFGGYIRLMTWPPGVPGWVRIILTPIEFLSNILLRPVTLAFRLFGNMFAGHLVLLLFVFGAEYMLLIADSVLLNVLSVGSFAMALIFTGFEAFIQLVQAYIFTILTASYIGASLADEH</sequence>
<evidence type="ECO:0000256" key="1">
    <source>
        <dbReference type="ARBA" id="ARBA00004141"/>
    </source>
</evidence>
<evidence type="ECO:0000256" key="5">
    <source>
        <dbReference type="ARBA" id="ARBA00022692"/>
    </source>
</evidence>
<dbReference type="InterPro" id="IPR035908">
    <property type="entry name" value="F0_ATP_A_sf"/>
</dbReference>
<evidence type="ECO:0000256" key="9">
    <source>
        <dbReference type="ARBA" id="ARBA00023136"/>
    </source>
</evidence>
<protein>
    <recommendedName>
        <fullName evidence="11 12">ATP synthase subunit a</fullName>
    </recommendedName>
    <alternativeName>
        <fullName evidence="11">ATP synthase F0 sector subunit a</fullName>
    </alternativeName>
    <alternativeName>
        <fullName evidence="11">F-ATPase subunit 6</fullName>
    </alternativeName>
</protein>